<protein>
    <submittedName>
        <fullName evidence="1">Uncharacterized protein</fullName>
    </submittedName>
</protein>
<proteinExistence type="predicted"/>
<comment type="caution">
    <text evidence="1">The sequence shown here is derived from an EMBL/GenBank/DDBJ whole genome shotgun (WGS) entry which is preliminary data.</text>
</comment>
<organism evidence="1">
    <name type="scientific">Leptospira ellisii</name>
    <dbReference type="NCBI Taxonomy" id="2023197"/>
    <lineage>
        <taxon>Bacteria</taxon>
        <taxon>Pseudomonadati</taxon>
        <taxon>Spirochaetota</taxon>
        <taxon>Spirochaetia</taxon>
        <taxon>Leptospirales</taxon>
        <taxon>Leptospiraceae</taxon>
        <taxon>Leptospira</taxon>
    </lineage>
</organism>
<dbReference type="EMBL" id="NPEF01000037">
    <property type="protein sequence ID" value="PJZ93904.1"/>
    <property type="molecule type" value="Genomic_DNA"/>
</dbReference>
<dbReference type="AlphaFoldDB" id="A0A2N0BBK7"/>
<reference evidence="1" key="1">
    <citation type="submission" date="2017-07" db="EMBL/GenBank/DDBJ databases">
        <title>Leptospira spp. isolated from tropical soils.</title>
        <authorList>
            <person name="Thibeaux R."/>
            <person name="Iraola G."/>
            <person name="Ferres I."/>
            <person name="Bierque E."/>
            <person name="Girault D."/>
            <person name="Soupe-Gilbert M.-E."/>
            <person name="Picardeau M."/>
            <person name="Goarant C."/>
        </authorList>
    </citation>
    <scope>NUCLEOTIDE SEQUENCE [LARGE SCALE GENOMIC DNA]</scope>
    <source>
        <strain evidence="1">ATI7-C-A5</strain>
    </source>
</reference>
<gene>
    <name evidence="1" type="ORF">CH379_05350</name>
</gene>
<name>A0A2N0BBK7_9LEPT</name>
<sequence>MKRKERIVVKEFYDPAANEVDEIRFFLEKEIAVFRLKSRRIRRSVRRRNPYFKTEQNGLVFETKR</sequence>
<accession>A0A2N0BBK7</accession>
<evidence type="ECO:0000313" key="1">
    <source>
        <dbReference type="EMBL" id="PJZ93904.1"/>
    </source>
</evidence>